<accession>A0ABU0AAC3</accession>
<dbReference type="InterPro" id="IPR029062">
    <property type="entry name" value="Class_I_gatase-like"/>
</dbReference>
<dbReference type="PANTHER" id="PTHR43130">
    <property type="entry name" value="ARAC-FAMILY TRANSCRIPTIONAL REGULATOR"/>
    <property type="match status" value="1"/>
</dbReference>
<dbReference type="RefSeq" id="WP_307470792.1">
    <property type="nucleotide sequence ID" value="NZ_JAUSUB010000001.1"/>
</dbReference>
<dbReference type="InterPro" id="IPR002818">
    <property type="entry name" value="DJ-1/PfpI"/>
</dbReference>
<dbReference type="Gene3D" id="3.40.50.880">
    <property type="match status" value="1"/>
</dbReference>
<name>A0ABU0AAC3_9BACI</name>
<comment type="caution">
    <text evidence="2">The sequence shown here is derived from an EMBL/GenBank/DDBJ whole genome shotgun (WGS) entry which is preliminary data.</text>
</comment>
<dbReference type="SUPFAM" id="SSF52317">
    <property type="entry name" value="Class I glutamine amidotransferase-like"/>
    <property type="match status" value="1"/>
</dbReference>
<dbReference type="Proteomes" id="UP001238088">
    <property type="component" value="Unassembled WGS sequence"/>
</dbReference>
<reference evidence="2 3" key="1">
    <citation type="submission" date="2023-07" db="EMBL/GenBank/DDBJ databases">
        <title>Genomic Encyclopedia of Type Strains, Phase IV (KMG-IV): sequencing the most valuable type-strain genomes for metagenomic binning, comparative biology and taxonomic classification.</title>
        <authorList>
            <person name="Goeker M."/>
        </authorList>
    </citation>
    <scope>NUCLEOTIDE SEQUENCE [LARGE SCALE GENOMIC DNA]</scope>
    <source>
        <strain evidence="2 3">DSM 23494</strain>
    </source>
</reference>
<keyword evidence="3" id="KW-1185">Reference proteome</keyword>
<feature type="domain" description="DJ-1/PfpI" evidence="1">
    <location>
        <begin position="2"/>
        <end position="162"/>
    </location>
</feature>
<evidence type="ECO:0000313" key="3">
    <source>
        <dbReference type="Proteomes" id="UP001238088"/>
    </source>
</evidence>
<gene>
    <name evidence="2" type="ORF">J2S17_000068</name>
</gene>
<proteinExistence type="predicted"/>
<evidence type="ECO:0000259" key="1">
    <source>
        <dbReference type="Pfam" id="PF01965"/>
    </source>
</evidence>
<organism evidence="2 3">
    <name type="scientific">Cytobacillus purgationiresistens</name>
    <dbReference type="NCBI Taxonomy" id="863449"/>
    <lineage>
        <taxon>Bacteria</taxon>
        <taxon>Bacillati</taxon>
        <taxon>Bacillota</taxon>
        <taxon>Bacilli</taxon>
        <taxon>Bacillales</taxon>
        <taxon>Bacillaceae</taxon>
        <taxon>Cytobacillus</taxon>
    </lineage>
</organism>
<dbReference type="EMBL" id="JAUSUB010000001">
    <property type="protein sequence ID" value="MDQ0268199.1"/>
    <property type="molecule type" value="Genomic_DNA"/>
</dbReference>
<dbReference type="Pfam" id="PF01965">
    <property type="entry name" value="DJ-1_PfpI"/>
    <property type="match status" value="1"/>
</dbReference>
<protein>
    <submittedName>
        <fullName evidence="2">Transcriptional regulator GlxA family with amidase domain</fullName>
    </submittedName>
</protein>
<dbReference type="PANTHER" id="PTHR43130:SF2">
    <property type="entry name" value="DJ-1_PFPI DOMAIN-CONTAINING PROTEIN"/>
    <property type="match status" value="1"/>
</dbReference>
<dbReference type="InterPro" id="IPR052158">
    <property type="entry name" value="INH-QAR"/>
</dbReference>
<sequence length="185" mass="20397">MEVAIVAFDEFTDIDVFLPWDILNRVKLPGWIVQIYGTSESHISVTGLTVPVHMPIDELSHADAVLFASGPGTRKLYQDEQYLKRINVNPSEQLVTSMCSGALLLGALGLLDGKRATTYPTVKEELAQFNVNIVEESLVVENNIATAAGCLAAQDLSFWIIEKLTNENVKNEVWQTIQPIGQKLA</sequence>
<evidence type="ECO:0000313" key="2">
    <source>
        <dbReference type="EMBL" id="MDQ0268199.1"/>
    </source>
</evidence>